<dbReference type="Proteomes" id="UP000077926">
    <property type="component" value="Chromosome"/>
</dbReference>
<dbReference type="AlphaFoldDB" id="A0A1B3XKM8"/>
<dbReference type="RefSeq" id="WP_064466708.1">
    <property type="nucleotide sequence ID" value="NZ_CP017080.1"/>
</dbReference>
<gene>
    <name evidence="1" type="ORF">ABE28_005365</name>
</gene>
<reference evidence="1 2" key="1">
    <citation type="submission" date="2016-08" db="EMBL/GenBank/DDBJ databases">
        <title>Complete genome sequence of Bacillus muralis G25-68, a strain with toxicity to nematodes.</title>
        <authorList>
            <person name="Zheng Z."/>
        </authorList>
    </citation>
    <scope>NUCLEOTIDE SEQUENCE [LARGE SCALE GENOMIC DNA]</scope>
    <source>
        <strain evidence="1 2">G25-68</strain>
    </source>
</reference>
<dbReference type="Gene3D" id="3.30.1340.10">
    <property type="entry name" value="HPr-like"/>
    <property type="match status" value="1"/>
</dbReference>
<proteinExistence type="predicted"/>
<evidence type="ECO:0008006" key="3">
    <source>
        <dbReference type="Google" id="ProtNLM"/>
    </source>
</evidence>
<evidence type="ECO:0000313" key="1">
    <source>
        <dbReference type="EMBL" id="AOH53770.1"/>
    </source>
</evidence>
<dbReference type="STRING" id="264697.ABE28_005365"/>
<dbReference type="KEGG" id="bmur:ABE28_005365"/>
<dbReference type="InterPro" id="IPR035895">
    <property type="entry name" value="HPr-like_sf"/>
</dbReference>
<accession>A0A1B3XKM8</accession>
<sequence>MNKVISSDIKTNKRLSMRQIMNLYQVTKEFKGNIYFICNHKLVDAKKLSTFVSFVLILQECANMKVILEGENVHAMLEKVQDICKENEENALGFLSNQTVNI</sequence>
<keyword evidence="2" id="KW-1185">Reference proteome</keyword>
<dbReference type="OrthoDB" id="2872747at2"/>
<name>A0A1B3XKM8_9BACI</name>
<protein>
    <recommendedName>
        <fullName evidence="3">HPr domain-containing protein</fullName>
    </recommendedName>
</protein>
<organism evidence="1 2">
    <name type="scientific">Peribacillus muralis</name>
    <dbReference type="NCBI Taxonomy" id="264697"/>
    <lineage>
        <taxon>Bacteria</taxon>
        <taxon>Bacillati</taxon>
        <taxon>Bacillota</taxon>
        <taxon>Bacilli</taxon>
        <taxon>Bacillales</taxon>
        <taxon>Bacillaceae</taxon>
        <taxon>Peribacillus</taxon>
    </lineage>
</organism>
<dbReference type="EMBL" id="CP017080">
    <property type="protein sequence ID" value="AOH53770.1"/>
    <property type="molecule type" value="Genomic_DNA"/>
</dbReference>
<evidence type="ECO:0000313" key="2">
    <source>
        <dbReference type="Proteomes" id="UP000077926"/>
    </source>
</evidence>